<dbReference type="InterPro" id="IPR001647">
    <property type="entry name" value="HTH_TetR"/>
</dbReference>
<feature type="domain" description="HTH tetR-type" evidence="3">
    <location>
        <begin position="8"/>
        <end position="68"/>
    </location>
</feature>
<dbReference type="GO" id="GO:0003700">
    <property type="term" value="F:DNA-binding transcription factor activity"/>
    <property type="evidence" value="ECO:0007669"/>
    <property type="project" value="TreeGrafter"/>
</dbReference>
<dbReference type="SUPFAM" id="SSF46689">
    <property type="entry name" value="Homeodomain-like"/>
    <property type="match status" value="1"/>
</dbReference>
<dbReference type="InterPro" id="IPR009057">
    <property type="entry name" value="Homeodomain-like_sf"/>
</dbReference>
<accession>A0AAU8DL88</accession>
<organism evidence="4">
    <name type="scientific">Nakamurella sp. A5-74</name>
    <dbReference type="NCBI Taxonomy" id="3158264"/>
    <lineage>
        <taxon>Bacteria</taxon>
        <taxon>Bacillati</taxon>
        <taxon>Actinomycetota</taxon>
        <taxon>Actinomycetes</taxon>
        <taxon>Nakamurellales</taxon>
        <taxon>Nakamurellaceae</taxon>
        <taxon>Nakamurella</taxon>
    </lineage>
</organism>
<evidence type="ECO:0000313" key="4">
    <source>
        <dbReference type="EMBL" id="XCG63017.1"/>
    </source>
</evidence>
<dbReference type="EMBL" id="CP159218">
    <property type="protein sequence ID" value="XCG63017.1"/>
    <property type="molecule type" value="Genomic_DNA"/>
</dbReference>
<protein>
    <submittedName>
        <fullName evidence="4">Helix-turn-helix domain-containing protein</fullName>
    </submittedName>
</protein>
<dbReference type="Gene3D" id="1.10.357.10">
    <property type="entry name" value="Tetracycline Repressor, domain 2"/>
    <property type="match status" value="1"/>
</dbReference>
<dbReference type="InterPro" id="IPR050109">
    <property type="entry name" value="HTH-type_TetR-like_transc_reg"/>
</dbReference>
<proteinExistence type="predicted"/>
<dbReference type="GO" id="GO:0000976">
    <property type="term" value="F:transcription cis-regulatory region binding"/>
    <property type="evidence" value="ECO:0007669"/>
    <property type="project" value="TreeGrafter"/>
</dbReference>
<dbReference type="Gene3D" id="1.10.10.60">
    <property type="entry name" value="Homeodomain-like"/>
    <property type="match status" value="1"/>
</dbReference>
<dbReference type="PROSITE" id="PS50977">
    <property type="entry name" value="HTH_TETR_2"/>
    <property type="match status" value="1"/>
</dbReference>
<evidence type="ECO:0000256" key="2">
    <source>
        <dbReference type="PROSITE-ProRule" id="PRU00335"/>
    </source>
</evidence>
<dbReference type="AlphaFoldDB" id="A0AAU8DL88"/>
<name>A0AAU8DL88_9ACTN</name>
<reference evidence="4" key="1">
    <citation type="submission" date="2024-05" db="EMBL/GenBank/DDBJ databases">
        <authorList>
            <person name="Cai S.Y."/>
            <person name="Jin L.M."/>
            <person name="Li H.R."/>
        </authorList>
    </citation>
    <scope>NUCLEOTIDE SEQUENCE</scope>
    <source>
        <strain evidence="4">A5-74</strain>
    </source>
</reference>
<dbReference type="PANTHER" id="PTHR30055:SF209">
    <property type="entry name" value="POSSIBLE TRANSCRIPTIONAL REGULATORY PROTEIN (PROBABLY TETR-FAMILY)"/>
    <property type="match status" value="1"/>
</dbReference>
<feature type="DNA-binding region" description="H-T-H motif" evidence="2">
    <location>
        <begin position="31"/>
        <end position="50"/>
    </location>
</feature>
<evidence type="ECO:0000256" key="1">
    <source>
        <dbReference type="ARBA" id="ARBA00023125"/>
    </source>
</evidence>
<dbReference type="PANTHER" id="PTHR30055">
    <property type="entry name" value="HTH-TYPE TRANSCRIPTIONAL REGULATOR RUTR"/>
    <property type="match status" value="1"/>
</dbReference>
<keyword evidence="1 2" id="KW-0238">DNA-binding</keyword>
<dbReference type="Pfam" id="PF00440">
    <property type="entry name" value="TetR_N"/>
    <property type="match status" value="1"/>
</dbReference>
<gene>
    <name evidence="4" type="ORF">ABLG96_17655</name>
</gene>
<evidence type="ECO:0000259" key="3">
    <source>
        <dbReference type="PROSITE" id="PS50977"/>
    </source>
</evidence>
<sequence>MAERSSRSDTRTTIVEAAARLLHEQGPSAVTTRAVAEAAGVQAPALYRLFGDKDGLLQAVAEHVLAEFVSTKAESVRAEAAGGTDPVDDLRAGWRIQVEFGLTHPAVFALLNDPARTDPSPAAQSGWQVLTARVHRIAVAGRLRVTEQRAVQLVHAAGTGVIQTLLAAPVAHRDAGLHEEMLEAVLGRILTDAPATGDDRPRAATVAFRALAPDLPGLSAAERQLLLEWLDRTIDE</sequence>
<dbReference type="PRINTS" id="PR00455">
    <property type="entry name" value="HTHTETR"/>
</dbReference>
<dbReference type="RefSeq" id="WP_353648632.1">
    <property type="nucleotide sequence ID" value="NZ_CP159218.1"/>
</dbReference>